<accession>A0AAD4KSS6</accession>
<reference evidence="1" key="1">
    <citation type="submission" date="2021-12" db="EMBL/GenBank/DDBJ databases">
        <title>Convergent genome expansion in fungi linked to evolution of root-endophyte symbiosis.</title>
        <authorList>
            <consortium name="DOE Joint Genome Institute"/>
            <person name="Ke Y.-H."/>
            <person name="Bonito G."/>
            <person name="Liao H.-L."/>
            <person name="Looney B."/>
            <person name="Rojas-Flechas A."/>
            <person name="Nash J."/>
            <person name="Hameed K."/>
            <person name="Schadt C."/>
            <person name="Martin F."/>
            <person name="Crous P.W."/>
            <person name="Miettinen O."/>
            <person name="Magnuson J.K."/>
            <person name="Labbe J."/>
            <person name="Jacobson D."/>
            <person name="Doktycz M.J."/>
            <person name="Veneault-Fourrey C."/>
            <person name="Kuo A."/>
            <person name="Mondo S."/>
            <person name="Calhoun S."/>
            <person name="Riley R."/>
            <person name="Ohm R."/>
            <person name="LaButti K."/>
            <person name="Andreopoulos B."/>
            <person name="Pangilinan J."/>
            <person name="Nolan M."/>
            <person name="Tritt A."/>
            <person name="Clum A."/>
            <person name="Lipzen A."/>
            <person name="Daum C."/>
            <person name="Barry K."/>
            <person name="Grigoriev I.V."/>
            <person name="Vilgalys R."/>
        </authorList>
    </citation>
    <scope>NUCLEOTIDE SEQUENCE</scope>
    <source>
        <strain evidence="1">PMI_201</strain>
    </source>
</reference>
<dbReference type="CDD" id="cd07067">
    <property type="entry name" value="HP_PGM_like"/>
    <property type="match status" value="1"/>
</dbReference>
<protein>
    <submittedName>
        <fullName evidence="1">Phosphoglycerate mutase</fullName>
    </submittedName>
</protein>
<dbReference type="PANTHER" id="PTHR48100:SF54">
    <property type="entry name" value="PHOSPHATASE SPAC5H10.03-RELATED"/>
    <property type="match status" value="1"/>
</dbReference>
<gene>
    <name evidence="1" type="ORF">BGW36DRAFT_358096</name>
</gene>
<dbReference type="InterPro" id="IPR013078">
    <property type="entry name" value="His_Pase_superF_clade-1"/>
</dbReference>
<dbReference type="Proteomes" id="UP001201262">
    <property type="component" value="Unassembled WGS sequence"/>
</dbReference>
<dbReference type="GO" id="GO:0005737">
    <property type="term" value="C:cytoplasm"/>
    <property type="evidence" value="ECO:0007669"/>
    <property type="project" value="TreeGrafter"/>
</dbReference>
<dbReference type="GeneID" id="70244224"/>
<dbReference type="InterPro" id="IPR050275">
    <property type="entry name" value="PGM_Phosphatase"/>
</dbReference>
<organism evidence="1 2">
    <name type="scientific">Talaromyces proteolyticus</name>
    <dbReference type="NCBI Taxonomy" id="1131652"/>
    <lineage>
        <taxon>Eukaryota</taxon>
        <taxon>Fungi</taxon>
        <taxon>Dikarya</taxon>
        <taxon>Ascomycota</taxon>
        <taxon>Pezizomycotina</taxon>
        <taxon>Eurotiomycetes</taxon>
        <taxon>Eurotiomycetidae</taxon>
        <taxon>Eurotiales</taxon>
        <taxon>Trichocomaceae</taxon>
        <taxon>Talaromyces</taxon>
        <taxon>Talaromyces sect. Bacilispori</taxon>
    </lineage>
</organism>
<dbReference type="GO" id="GO:0016791">
    <property type="term" value="F:phosphatase activity"/>
    <property type="evidence" value="ECO:0007669"/>
    <property type="project" value="TreeGrafter"/>
</dbReference>
<evidence type="ECO:0000313" key="2">
    <source>
        <dbReference type="Proteomes" id="UP001201262"/>
    </source>
</evidence>
<dbReference type="Gene3D" id="3.40.50.1240">
    <property type="entry name" value="Phosphoglycerate mutase-like"/>
    <property type="match status" value="1"/>
</dbReference>
<dbReference type="InterPro" id="IPR029033">
    <property type="entry name" value="His_PPase_superfam"/>
</dbReference>
<dbReference type="SUPFAM" id="SSF53254">
    <property type="entry name" value="Phosphoglycerate mutase-like"/>
    <property type="match status" value="1"/>
</dbReference>
<proteinExistence type="predicted"/>
<dbReference type="AlphaFoldDB" id="A0AAD4KSS6"/>
<dbReference type="PANTHER" id="PTHR48100">
    <property type="entry name" value="BROAD-SPECIFICITY PHOSPHATASE YOR283W-RELATED"/>
    <property type="match status" value="1"/>
</dbReference>
<comment type="caution">
    <text evidence="1">The sequence shown here is derived from an EMBL/GenBank/DDBJ whole genome shotgun (WGS) entry which is preliminary data.</text>
</comment>
<dbReference type="RefSeq" id="XP_046073030.1">
    <property type="nucleotide sequence ID" value="XM_046213937.1"/>
</dbReference>
<dbReference type="Pfam" id="PF00300">
    <property type="entry name" value="His_Phos_1"/>
    <property type="match status" value="1"/>
</dbReference>
<evidence type="ECO:0000313" key="1">
    <source>
        <dbReference type="EMBL" id="KAH8698566.1"/>
    </source>
</evidence>
<dbReference type="SMART" id="SM00855">
    <property type="entry name" value="PGAM"/>
    <property type="match status" value="1"/>
</dbReference>
<keyword evidence="2" id="KW-1185">Reference proteome</keyword>
<dbReference type="EMBL" id="JAJTJA010000005">
    <property type="protein sequence ID" value="KAH8698566.1"/>
    <property type="molecule type" value="Genomic_DNA"/>
</dbReference>
<sequence length="259" mass="29075">MTPLVHCVRHAQGEHNLGGDAYLIPDPKLTEVGIEECRALETRFPNHSSVELIVSSPLRRTLQTALCSFQPAIQRGVKIIALPELQETSDVACDTGRSIAEVQREFSQENAGQQAAIIDFSLVEEGWNSKIGKWAPSSNALIARARVARQWLRKRPEKELIVVCHGGFLHYLTQDWTGIKADEHASAWQNCDFRSYQFASSKDDDDAAMIETDQSRQARGVADEKVPTKEGQDALYLATVQNWEDRGFQNPLKLNEQFK</sequence>
<name>A0AAD4KSS6_9EURO</name>